<dbReference type="PANTHER" id="PTHR48097">
    <property type="entry name" value="L-THREONINE ALDOLASE-RELATED"/>
    <property type="match status" value="1"/>
</dbReference>
<accession>A0A8U7NHS8</accession>
<dbReference type="GO" id="GO:0006545">
    <property type="term" value="P:glycine biosynthetic process"/>
    <property type="evidence" value="ECO:0007669"/>
    <property type="project" value="TreeGrafter"/>
</dbReference>
<dbReference type="InterPro" id="IPR001597">
    <property type="entry name" value="ArAA_b-elim_lyase/Thr_aldolase"/>
</dbReference>
<dbReference type="InterPro" id="IPR015421">
    <property type="entry name" value="PyrdxlP-dep_Trfase_major"/>
</dbReference>
<reference evidence="6" key="1">
    <citation type="submission" date="2019-10" db="EMBL/GenBank/DDBJ databases">
        <title>Corvus moneduloides (New Caledonian crow) genome, bCorMon1, primary haplotype.</title>
        <authorList>
            <person name="Rutz C."/>
            <person name="Fungtammasan C."/>
            <person name="Mountcastle J."/>
            <person name="Formenti G."/>
            <person name="Chow W."/>
            <person name="Howe K."/>
            <person name="Steele M.P."/>
            <person name="Fernandes J."/>
            <person name="Gilbert M.T.P."/>
            <person name="Fedrigo O."/>
            <person name="Jarvis E.D."/>
            <person name="Gemmell N."/>
        </authorList>
    </citation>
    <scope>NUCLEOTIDE SEQUENCE [LARGE SCALE GENOMIC DNA]</scope>
</reference>
<sequence>LICGADSGAPWTRAGVWADRGVPPLAVDLRSDTVARPCAGMRRAIARAAVGDADYGEDPALNELQRQAAGTLGTESALFVPTATMANLIAVICHCQRRGAQLFLGQDTHLHLSEHGGAAQLRVAGVHSQAPPDLPNGTFDLDQLELTICEAHSSQYHMRPELICLENTHISAGGCPSDSQVRGLADRYGLRVHMDGARLMNAAVAQGVEPAQIAQHCDSGVIPLWALRGLGAPSGAVLAGCREFVAEAWCVRQLLGGGMRQVGVLAAAAHLGLQHTEVMLRRDHNNAQHFVEGIHVLNSPLWSINLAAVKTNIAMVNVQGTWPSPAELCDRLCAISAEVAETGQAVSVLLLPWSAQTVRAVWHRNISAVTLSSQGESWNLWPGSARKNWPWDCIRCFKAPGEPEHSASPAAAAVRQPKGLLLGTHLEPLCPPDEFPAI</sequence>
<dbReference type="AlphaFoldDB" id="A0A8C3ENE3"/>
<keyword evidence="3" id="KW-0663">Pyridoxal phosphate</keyword>
<accession>A0A8C3ENE3</accession>
<dbReference type="InterPro" id="IPR015422">
    <property type="entry name" value="PyrdxlP-dep_Trfase_small"/>
</dbReference>
<evidence type="ECO:0000256" key="3">
    <source>
        <dbReference type="ARBA" id="ARBA00022898"/>
    </source>
</evidence>
<comment type="similarity">
    <text evidence="2">Belongs to the threonine aldolase family.</text>
</comment>
<evidence type="ECO:0000256" key="2">
    <source>
        <dbReference type="ARBA" id="ARBA00006966"/>
    </source>
</evidence>
<dbReference type="NCBIfam" id="NF041359">
    <property type="entry name" value="GntG_guanitoxin"/>
    <property type="match status" value="1"/>
</dbReference>
<reference evidence="5" key="2">
    <citation type="submission" date="2025-08" db="UniProtKB">
        <authorList>
            <consortium name="Ensembl"/>
        </authorList>
    </citation>
    <scope>IDENTIFICATION</scope>
</reference>
<proteinExistence type="inferred from homology"/>
<dbReference type="GO" id="GO:0005829">
    <property type="term" value="C:cytosol"/>
    <property type="evidence" value="ECO:0007669"/>
    <property type="project" value="TreeGrafter"/>
</dbReference>
<dbReference type="InterPro" id="IPR023603">
    <property type="entry name" value="Low_specificity_L-TA-like"/>
</dbReference>
<keyword evidence="6" id="KW-1185">Reference proteome</keyword>
<organism evidence="5 6">
    <name type="scientific">Corvus moneduloides</name>
    <name type="common">New Caledonian crow</name>
    <dbReference type="NCBI Taxonomy" id="1196302"/>
    <lineage>
        <taxon>Eukaryota</taxon>
        <taxon>Metazoa</taxon>
        <taxon>Chordata</taxon>
        <taxon>Craniata</taxon>
        <taxon>Vertebrata</taxon>
        <taxon>Euteleostomi</taxon>
        <taxon>Archelosauria</taxon>
        <taxon>Archosauria</taxon>
        <taxon>Dinosauria</taxon>
        <taxon>Saurischia</taxon>
        <taxon>Theropoda</taxon>
        <taxon>Coelurosauria</taxon>
        <taxon>Aves</taxon>
        <taxon>Neognathae</taxon>
        <taxon>Neoaves</taxon>
        <taxon>Telluraves</taxon>
        <taxon>Australaves</taxon>
        <taxon>Passeriformes</taxon>
        <taxon>Corvoidea</taxon>
        <taxon>Corvidae</taxon>
        <taxon>Corvus</taxon>
    </lineage>
</organism>
<dbReference type="Gene3D" id="3.40.640.10">
    <property type="entry name" value="Type I PLP-dependent aspartate aminotransferase-like (Major domain)"/>
    <property type="match status" value="1"/>
</dbReference>
<dbReference type="PANTHER" id="PTHR48097:SF9">
    <property type="entry name" value="L-THREONINE ALDOLASE"/>
    <property type="match status" value="1"/>
</dbReference>
<dbReference type="Gene3D" id="3.90.1150.10">
    <property type="entry name" value="Aspartate Aminotransferase, domain 1"/>
    <property type="match status" value="1"/>
</dbReference>
<dbReference type="InterPro" id="IPR015424">
    <property type="entry name" value="PyrdxlP-dep_Trfase"/>
</dbReference>
<name>A0A8C3ENE3_CORMO</name>
<dbReference type="Pfam" id="PF01212">
    <property type="entry name" value="Beta_elim_lyase"/>
    <property type="match status" value="1"/>
</dbReference>
<dbReference type="GO" id="GO:0008732">
    <property type="term" value="F:L-allo-threonine aldolase activity"/>
    <property type="evidence" value="ECO:0007669"/>
    <property type="project" value="TreeGrafter"/>
</dbReference>
<protein>
    <submittedName>
        <fullName evidence="5">Uncharacterized protein</fullName>
    </submittedName>
</protein>
<dbReference type="Ensembl" id="ENSCMUT00000023912.2">
    <property type="protein sequence ID" value="ENSCMUP00000022281.2"/>
    <property type="gene ID" value="ENSCMUG00000013682.2"/>
</dbReference>
<evidence type="ECO:0000256" key="1">
    <source>
        <dbReference type="ARBA" id="ARBA00001933"/>
    </source>
</evidence>
<gene>
    <name evidence="5" type="primary">LOC116453565</name>
</gene>
<evidence type="ECO:0000313" key="6">
    <source>
        <dbReference type="Proteomes" id="UP000694553"/>
    </source>
</evidence>
<evidence type="ECO:0000256" key="4">
    <source>
        <dbReference type="ARBA" id="ARBA00023239"/>
    </source>
</evidence>
<evidence type="ECO:0000313" key="5">
    <source>
        <dbReference type="Ensembl" id="ENSCMUP00000022281.2"/>
    </source>
</evidence>
<dbReference type="GO" id="GO:0006567">
    <property type="term" value="P:L-threonine catabolic process"/>
    <property type="evidence" value="ECO:0007669"/>
    <property type="project" value="TreeGrafter"/>
</dbReference>
<keyword evidence="4" id="KW-0456">Lyase</keyword>
<comment type="cofactor">
    <cofactor evidence="1">
        <name>pyridoxal 5'-phosphate</name>
        <dbReference type="ChEBI" id="CHEBI:597326"/>
    </cofactor>
</comment>
<reference evidence="5" key="3">
    <citation type="submission" date="2025-09" db="UniProtKB">
        <authorList>
            <consortium name="Ensembl"/>
        </authorList>
    </citation>
    <scope>IDENTIFICATION</scope>
</reference>
<dbReference type="SUPFAM" id="SSF53383">
    <property type="entry name" value="PLP-dependent transferases"/>
    <property type="match status" value="1"/>
</dbReference>
<dbReference type="Proteomes" id="UP000694553">
    <property type="component" value="Unassembled WGS sequence"/>
</dbReference>
<dbReference type="FunFam" id="3.40.640.10:FF:000030">
    <property type="entry name" value="Low-specificity L-threonine aldolase"/>
    <property type="match status" value="1"/>
</dbReference>